<dbReference type="SUPFAM" id="SSF51735">
    <property type="entry name" value="NAD(P)-binding Rossmann-fold domains"/>
    <property type="match status" value="1"/>
</dbReference>
<keyword evidence="5" id="KW-1185">Reference proteome</keyword>
<dbReference type="SMART" id="SM00822">
    <property type="entry name" value="PKS_KR"/>
    <property type="match status" value="1"/>
</dbReference>
<evidence type="ECO:0000256" key="2">
    <source>
        <dbReference type="ARBA" id="ARBA00023002"/>
    </source>
</evidence>
<name>A0A370H0R5_9NOCA</name>
<organism evidence="4 5">
    <name type="scientific">Nocardia mexicana</name>
    <dbReference type="NCBI Taxonomy" id="279262"/>
    <lineage>
        <taxon>Bacteria</taxon>
        <taxon>Bacillati</taxon>
        <taxon>Actinomycetota</taxon>
        <taxon>Actinomycetes</taxon>
        <taxon>Mycobacteriales</taxon>
        <taxon>Nocardiaceae</taxon>
        <taxon>Nocardia</taxon>
    </lineage>
</organism>
<evidence type="ECO:0000256" key="1">
    <source>
        <dbReference type="ARBA" id="ARBA00006484"/>
    </source>
</evidence>
<dbReference type="GO" id="GO:0030497">
    <property type="term" value="P:fatty acid elongation"/>
    <property type="evidence" value="ECO:0007669"/>
    <property type="project" value="TreeGrafter"/>
</dbReference>
<dbReference type="PANTHER" id="PTHR42760">
    <property type="entry name" value="SHORT-CHAIN DEHYDROGENASES/REDUCTASES FAMILY MEMBER"/>
    <property type="match status" value="1"/>
</dbReference>
<gene>
    <name evidence="4" type="ORF">DFR68_107470</name>
</gene>
<dbReference type="PRINTS" id="PR00081">
    <property type="entry name" value="GDHRDH"/>
</dbReference>
<dbReference type="EMBL" id="QQAZ01000007">
    <property type="protein sequence ID" value="RDI49342.1"/>
    <property type="molecule type" value="Genomic_DNA"/>
</dbReference>
<dbReference type="Pfam" id="PF13561">
    <property type="entry name" value="adh_short_C2"/>
    <property type="match status" value="1"/>
</dbReference>
<dbReference type="Gene3D" id="3.40.50.720">
    <property type="entry name" value="NAD(P)-binding Rossmann-like Domain"/>
    <property type="match status" value="1"/>
</dbReference>
<dbReference type="AlphaFoldDB" id="A0A370H0R5"/>
<accession>A0A370H0R5</accession>
<dbReference type="GO" id="GO:0016616">
    <property type="term" value="F:oxidoreductase activity, acting on the CH-OH group of donors, NAD or NADP as acceptor"/>
    <property type="evidence" value="ECO:0007669"/>
    <property type="project" value="TreeGrafter"/>
</dbReference>
<dbReference type="Proteomes" id="UP000255355">
    <property type="component" value="Unassembled WGS sequence"/>
</dbReference>
<dbReference type="InterPro" id="IPR057326">
    <property type="entry name" value="KR_dom"/>
</dbReference>
<dbReference type="InterPro" id="IPR002347">
    <property type="entry name" value="SDR_fam"/>
</dbReference>
<dbReference type="PANTHER" id="PTHR42760:SF40">
    <property type="entry name" value="3-OXOACYL-[ACYL-CARRIER-PROTEIN] REDUCTASE, CHLOROPLASTIC"/>
    <property type="match status" value="1"/>
</dbReference>
<dbReference type="PRINTS" id="PR00080">
    <property type="entry name" value="SDRFAMILY"/>
</dbReference>
<protein>
    <submittedName>
        <fullName evidence="4">Gluconate 5-dehydrogenase</fullName>
    </submittedName>
</protein>
<dbReference type="OrthoDB" id="286404at2"/>
<evidence type="ECO:0000313" key="4">
    <source>
        <dbReference type="EMBL" id="RDI49342.1"/>
    </source>
</evidence>
<reference evidence="4 5" key="1">
    <citation type="submission" date="2018-07" db="EMBL/GenBank/DDBJ databases">
        <title>Genomic Encyclopedia of Type Strains, Phase IV (KMG-IV): sequencing the most valuable type-strain genomes for metagenomic binning, comparative biology and taxonomic classification.</title>
        <authorList>
            <person name="Goeker M."/>
        </authorList>
    </citation>
    <scope>NUCLEOTIDE SEQUENCE [LARGE SCALE GENOMIC DNA]</scope>
    <source>
        <strain evidence="4 5">DSM 44952</strain>
    </source>
</reference>
<dbReference type="InterPro" id="IPR036291">
    <property type="entry name" value="NAD(P)-bd_dom_sf"/>
</dbReference>
<feature type="domain" description="Ketoreductase" evidence="3">
    <location>
        <begin position="11"/>
        <end position="187"/>
    </location>
</feature>
<sequence length="252" mass="26104">MADTDFRLTGRTALVTGSARGLGLEMARGLAAAGARVLLNGRDPNTLEATAAELRGQGMAVRAAAFDVTDSAAVRDALAATGPIDVLVNNVGRRDRRGMDALPAPDLIRLFETNVAAAYTLSRHVAQGLTHRNRPGRIINVSSVIGQLGRAGDVAYTTVKAALDGLTRTLAAELGPHAITVNSVAPGTFATEANATLVADESFAAWLRTRTALGRWGRPEEIAGLVVFLAGDAASFITGQTIAVDGGLTTTF</sequence>
<comment type="similarity">
    <text evidence="1">Belongs to the short-chain dehydrogenases/reductases (SDR) family.</text>
</comment>
<dbReference type="RefSeq" id="WP_068014272.1">
    <property type="nucleotide sequence ID" value="NZ_QQAZ01000007.1"/>
</dbReference>
<comment type="caution">
    <text evidence="4">The sequence shown here is derived from an EMBL/GenBank/DDBJ whole genome shotgun (WGS) entry which is preliminary data.</text>
</comment>
<dbReference type="STRING" id="1210089.GCA_001613165_00963"/>
<dbReference type="NCBIfam" id="NF004778">
    <property type="entry name" value="PRK06124.1"/>
    <property type="match status" value="1"/>
</dbReference>
<evidence type="ECO:0000259" key="3">
    <source>
        <dbReference type="SMART" id="SM00822"/>
    </source>
</evidence>
<proteinExistence type="inferred from homology"/>
<evidence type="ECO:0000313" key="5">
    <source>
        <dbReference type="Proteomes" id="UP000255355"/>
    </source>
</evidence>
<keyword evidence="2" id="KW-0560">Oxidoreductase</keyword>
<dbReference type="FunFam" id="3.40.50.720:FF:000084">
    <property type="entry name" value="Short-chain dehydrogenase reductase"/>
    <property type="match status" value="1"/>
</dbReference>